<evidence type="ECO:0000256" key="7">
    <source>
        <dbReference type="ARBA" id="ARBA00023136"/>
    </source>
</evidence>
<evidence type="ECO:0000256" key="4">
    <source>
        <dbReference type="ARBA" id="ARBA00022475"/>
    </source>
</evidence>
<dbReference type="AlphaFoldDB" id="A0A2T7UM06"/>
<sequence length="330" mass="32919">MSPRRLALWLAGLAAACLLLTLWSLGVGSLSLSPARVLAALIAETPSRETLVITSVRAPRVMAALAVGAALASSGAIMQRILRNPLAEPGLLGINAGAAFAMVLTAVLTGTAPRGTLIPAAMAGAAAASVLVWALGSAGRRGATPLRLVLAGVIVASFLVSLTQALLIFNLAALDGTRLWTAGSLAGIQPQELASVLPWIAAGLLAALAALPGLEIMGLEDDAARGLGIDPARWRLIAAAIVVLLTGGAVALAGPLAFLGLIVPHALRLASGAGFRALLPLCALGGAALTLAADTLPRALAGTDVPVGVTLALIGAPVFLWLARRQGAPG</sequence>
<name>A0A2T7UM06_9RHOB</name>
<evidence type="ECO:0000256" key="6">
    <source>
        <dbReference type="ARBA" id="ARBA00022989"/>
    </source>
</evidence>
<protein>
    <submittedName>
        <fullName evidence="9">Iron ABC transporter permease</fullName>
    </submittedName>
</protein>
<reference evidence="9 10" key="1">
    <citation type="journal article" date="2011" name="Syst. Appl. Microbiol.">
        <title>Defluviimonas denitrificans gen. nov., sp. nov., and Pararhodobacter aggregans gen. nov., sp. nov., non-phototrophic Rhodobacteraceae from the biofilter of a marine aquaculture.</title>
        <authorList>
            <person name="Foesel B.U."/>
            <person name="Drake H.L."/>
            <person name="Schramm A."/>
        </authorList>
    </citation>
    <scope>NUCLEOTIDE SEQUENCE [LARGE SCALE GENOMIC DNA]</scope>
    <source>
        <strain evidence="9 10">D1-19</strain>
    </source>
</reference>
<feature type="transmembrane region" description="Helical" evidence="8">
    <location>
        <begin position="305"/>
        <end position="323"/>
    </location>
</feature>
<feature type="transmembrane region" description="Helical" evidence="8">
    <location>
        <begin position="117"/>
        <end position="136"/>
    </location>
</feature>
<dbReference type="OrthoDB" id="9811975at2"/>
<keyword evidence="3" id="KW-0813">Transport</keyword>
<evidence type="ECO:0000256" key="8">
    <source>
        <dbReference type="SAM" id="Phobius"/>
    </source>
</evidence>
<comment type="subcellular location">
    <subcellularLocation>
        <location evidence="1">Cell membrane</location>
        <topology evidence="1">Multi-pass membrane protein</topology>
    </subcellularLocation>
</comment>
<comment type="caution">
    <text evidence="9">The sequence shown here is derived from an EMBL/GenBank/DDBJ whole genome shotgun (WGS) entry which is preliminary data.</text>
</comment>
<dbReference type="PANTHER" id="PTHR30472:SF1">
    <property type="entry name" value="FE(3+) DICITRATE TRANSPORT SYSTEM PERMEASE PROTEIN FECC-RELATED"/>
    <property type="match status" value="1"/>
</dbReference>
<dbReference type="EMBL" id="QDDR01000012">
    <property type="protein sequence ID" value="PVE45732.1"/>
    <property type="molecule type" value="Genomic_DNA"/>
</dbReference>
<keyword evidence="10" id="KW-1185">Reference proteome</keyword>
<dbReference type="RefSeq" id="WP_107754180.1">
    <property type="nucleotide sequence ID" value="NZ_QBKF01000012.1"/>
</dbReference>
<evidence type="ECO:0000313" key="10">
    <source>
        <dbReference type="Proteomes" id="UP000244810"/>
    </source>
</evidence>
<dbReference type="Gene3D" id="1.10.3470.10">
    <property type="entry name" value="ABC transporter involved in vitamin B12 uptake, BtuC"/>
    <property type="match status" value="1"/>
</dbReference>
<dbReference type="GO" id="GO:0022857">
    <property type="term" value="F:transmembrane transporter activity"/>
    <property type="evidence" value="ECO:0007669"/>
    <property type="project" value="InterPro"/>
</dbReference>
<dbReference type="InterPro" id="IPR037294">
    <property type="entry name" value="ABC_BtuC-like"/>
</dbReference>
<comment type="similarity">
    <text evidence="2">Belongs to the binding-protein-dependent transport system permease family. FecCD subfamily.</text>
</comment>
<dbReference type="InterPro" id="IPR000522">
    <property type="entry name" value="ABC_transptr_permease_BtuC"/>
</dbReference>
<dbReference type="Proteomes" id="UP000244810">
    <property type="component" value="Unassembled WGS sequence"/>
</dbReference>
<evidence type="ECO:0000256" key="3">
    <source>
        <dbReference type="ARBA" id="ARBA00022448"/>
    </source>
</evidence>
<evidence type="ECO:0000256" key="1">
    <source>
        <dbReference type="ARBA" id="ARBA00004651"/>
    </source>
</evidence>
<evidence type="ECO:0000313" key="9">
    <source>
        <dbReference type="EMBL" id="PVE45732.1"/>
    </source>
</evidence>
<keyword evidence="4" id="KW-1003">Cell membrane</keyword>
<feature type="transmembrane region" description="Helical" evidence="8">
    <location>
        <begin position="58"/>
        <end position="78"/>
    </location>
</feature>
<gene>
    <name evidence="9" type="ORF">DDE23_19700</name>
</gene>
<dbReference type="GO" id="GO:0033214">
    <property type="term" value="P:siderophore-iron import into cell"/>
    <property type="evidence" value="ECO:0007669"/>
    <property type="project" value="TreeGrafter"/>
</dbReference>
<dbReference type="PROSITE" id="PS51257">
    <property type="entry name" value="PROKAR_LIPOPROTEIN"/>
    <property type="match status" value="1"/>
</dbReference>
<dbReference type="PANTHER" id="PTHR30472">
    <property type="entry name" value="FERRIC ENTEROBACTIN TRANSPORT SYSTEM PERMEASE PROTEIN"/>
    <property type="match status" value="1"/>
</dbReference>
<dbReference type="Pfam" id="PF01032">
    <property type="entry name" value="FecCD"/>
    <property type="match status" value="1"/>
</dbReference>
<proteinExistence type="inferred from homology"/>
<organism evidence="9 10">
    <name type="scientific">Pararhodobacter aggregans</name>
    <dbReference type="NCBI Taxonomy" id="404875"/>
    <lineage>
        <taxon>Bacteria</taxon>
        <taxon>Pseudomonadati</taxon>
        <taxon>Pseudomonadota</taxon>
        <taxon>Alphaproteobacteria</taxon>
        <taxon>Rhodobacterales</taxon>
        <taxon>Paracoccaceae</taxon>
        <taxon>Pararhodobacter</taxon>
    </lineage>
</organism>
<keyword evidence="5 8" id="KW-0812">Transmembrane</keyword>
<feature type="transmembrane region" description="Helical" evidence="8">
    <location>
        <begin position="234"/>
        <end position="267"/>
    </location>
</feature>
<feature type="transmembrane region" description="Helical" evidence="8">
    <location>
        <begin position="193"/>
        <end position="214"/>
    </location>
</feature>
<keyword evidence="6 8" id="KW-1133">Transmembrane helix</keyword>
<accession>A0A2T7UM06</accession>
<feature type="transmembrane region" description="Helical" evidence="8">
    <location>
        <begin position="148"/>
        <end position="173"/>
    </location>
</feature>
<keyword evidence="7 8" id="KW-0472">Membrane</keyword>
<feature type="transmembrane region" description="Helical" evidence="8">
    <location>
        <begin position="90"/>
        <end position="111"/>
    </location>
</feature>
<dbReference type="CDD" id="cd06550">
    <property type="entry name" value="TM_ABC_iron-siderophores_like"/>
    <property type="match status" value="1"/>
</dbReference>
<dbReference type="GO" id="GO:0005886">
    <property type="term" value="C:plasma membrane"/>
    <property type="evidence" value="ECO:0007669"/>
    <property type="project" value="UniProtKB-SubCell"/>
</dbReference>
<dbReference type="SUPFAM" id="SSF81345">
    <property type="entry name" value="ABC transporter involved in vitamin B12 uptake, BtuC"/>
    <property type="match status" value="1"/>
</dbReference>
<dbReference type="FunFam" id="1.10.3470.10:FF:000001">
    <property type="entry name" value="Vitamin B12 ABC transporter permease BtuC"/>
    <property type="match status" value="1"/>
</dbReference>
<evidence type="ECO:0000256" key="2">
    <source>
        <dbReference type="ARBA" id="ARBA00007935"/>
    </source>
</evidence>
<evidence type="ECO:0000256" key="5">
    <source>
        <dbReference type="ARBA" id="ARBA00022692"/>
    </source>
</evidence>